<keyword evidence="2" id="KW-1185">Reference proteome</keyword>
<accession>D5SPP0</accession>
<sequence length="48" mass="5320">MHAVWPQLSKATHFPGAFLRDVFSALSHVRLRNGDNPLSQLAAWDSSS</sequence>
<gene>
    <name evidence="1" type="ordered locus">Plim_0420</name>
</gene>
<dbReference type="KEGG" id="plm:Plim_0420"/>
<organism evidence="1 2">
    <name type="scientific">Planctopirus limnophila (strain ATCC 43296 / DSM 3776 / IFAM 1008 / Mu 290)</name>
    <name type="common">Planctomyces limnophilus</name>
    <dbReference type="NCBI Taxonomy" id="521674"/>
    <lineage>
        <taxon>Bacteria</taxon>
        <taxon>Pseudomonadati</taxon>
        <taxon>Planctomycetota</taxon>
        <taxon>Planctomycetia</taxon>
        <taxon>Planctomycetales</taxon>
        <taxon>Planctomycetaceae</taxon>
        <taxon>Planctopirus</taxon>
    </lineage>
</organism>
<reference evidence="1 2" key="1">
    <citation type="journal article" date="2010" name="Stand. Genomic Sci.">
        <title>Complete genome sequence of Planctomyces limnophilus type strain (Mu 290).</title>
        <authorList>
            <person name="Labutti K."/>
            <person name="Sikorski J."/>
            <person name="Schneider S."/>
            <person name="Nolan M."/>
            <person name="Lucas S."/>
            <person name="Glavina Del Rio T."/>
            <person name="Tice H."/>
            <person name="Cheng J.F."/>
            <person name="Goodwin L."/>
            <person name="Pitluck S."/>
            <person name="Liolios K."/>
            <person name="Ivanova N."/>
            <person name="Mavromatis K."/>
            <person name="Mikhailova N."/>
            <person name="Pati A."/>
            <person name="Chen A."/>
            <person name="Palaniappan K."/>
            <person name="Land M."/>
            <person name="Hauser L."/>
            <person name="Chang Y.J."/>
            <person name="Jeffries C.D."/>
            <person name="Tindall B.J."/>
            <person name="Rohde M."/>
            <person name="Goker M."/>
            <person name="Woyke T."/>
            <person name="Bristow J."/>
            <person name="Eisen J.A."/>
            <person name="Markowitz V."/>
            <person name="Hugenholtz P."/>
            <person name="Kyrpides N.C."/>
            <person name="Klenk H.P."/>
            <person name="Lapidus A."/>
        </authorList>
    </citation>
    <scope>NUCLEOTIDE SEQUENCE [LARGE SCALE GENOMIC DNA]</scope>
    <source>
        <strain evidence="2">ATCC 43296 / DSM 3776 / IFAM 1008 / Mu 290</strain>
    </source>
</reference>
<name>D5SPP0_PLAL2</name>
<evidence type="ECO:0000313" key="2">
    <source>
        <dbReference type="Proteomes" id="UP000002220"/>
    </source>
</evidence>
<protein>
    <submittedName>
        <fullName evidence="1">Uncharacterized protein</fullName>
    </submittedName>
</protein>
<proteinExistence type="predicted"/>
<dbReference type="AlphaFoldDB" id="D5SPP0"/>
<dbReference type="EMBL" id="CP001744">
    <property type="protein sequence ID" value="ADG66270.1"/>
    <property type="molecule type" value="Genomic_DNA"/>
</dbReference>
<dbReference type="Proteomes" id="UP000002220">
    <property type="component" value="Chromosome"/>
</dbReference>
<dbReference type="HOGENOM" id="CLU_3156127_0_0_0"/>
<evidence type="ECO:0000313" key="1">
    <source>
        <dbReference type="EMBL" id="ADG66270.1"/>
    </source>
</evidence>